<dbReference type="AlphaFoldDB" id="A0A4R6JF34"/>
<dbReference type="InterPro" id="IPR036457">
    <property type="entry name" value="PPM-type-like_dom_sf"/>
</dbReference>
<dbReference type="Gene3D" id="3.60.40.10">
    <property type="entry name" value="PPM-type phosphatase domain"/>
    <property type="match status" value="1"/>
</dbReference>
<gene>
    <name evidence="4" type="ORF">C8E87_8672</name>
</gene>
<evidence type="ECO:0000313" key="4">
    <source>
        <dbReference type="EMBL" id="TDO33185.1"/>
    </source>
</evidence>
<name>A0A4R6JF34_9ACTN</name>
<dbReference type="PANTHER" id="PTHR43156">
    <property type="entry name" value="STAGE II SPORULATION PROTEIN E-RELATED"/>
    <property type="match status" value="1"/>
</dbReference>
<organism evidence="4 5">
    <name type="scientific">Paractinoplanes brasiliensis</name>
    <dbReference type="NCBI Taxonomy" id="52695"/>
    <lineage>
        <taxon>Bacteria</taxon>
        <taxon>Bacillati</taxon>
        <taxon>Actinomycetota</taxon>
        <taxon>Actinomycetes</taxon>
        <taxon>Micromonosporales</taxon>
        <taxon>Micromonosporaceae</taxon>
        <taxon>Paractinoplanes</taxon>
    </lineage>
</organism>
<dbReference type="Proteomes" id="UP000294901">
    <property type="component" value="Unassembled WGS sequence"/>
</dbReference>
<evidence type="ECO:0000313" key="5">
    <source>
        <dbReference type="Proteomes" id="UP000294901"/>
    </source>
</evidence>
<dbReference type="PROSITE" id="PS50921">
    <property type="entry name" value="ANTAR"/>
    <property type="match status" value="1"/>
</dbReference>
<dbReference type="RefSeq" id="WP_203721017.1">
    <property type="nucleotide sequence ID" value="NZ_BOMD01000117.1"/>
</dbReference>
<evidence type="ECO:0000256" key="2">
    <source>
        <dbReference type="SAM" id="MobiDB-lite"/>
    </source>
</evidence>
<keyword evidence="1" id="KW-0378">Hydrolase</keyword>
<feature type="domain" description="ANTAR" evidence="3">
    <location>
        <begin position="6"/>
        <end position="68"/>
    </location>
</feature>
<protein>
    <submittedName>
        <fullName evidence="4">Serine phosphatase RsbU (Regulator of sigma subunit)</fullName>
    </submittedName>
</protein>
<keyword evidence="5" id="KW-1185">Reference proteome</keyword>
<evidence type="ECO:0000256" key="1">
    <source>
        <dbReference type="ARBA" id="ARBA00022801"/>
    </source>
</evidence>
<proteinExistence type="predicted"/>
<dbReference type="PANTHER" id="PTHR43156:SF2">
    <property type="entry name" value="STAGE II SPORULATION PROTEIN E"/>
    <property type="match status" value="1"/>
</dbReference>
<dbReference type="InterPro" id="IPR036388">
    <property type="entry name" value="WH-like_DNA-bd_sf"/>
</dbReference>
<dbReference type="Gene3D" id="1.10.10.10">
    <property type="entry name" value="Winged helix-like DNA-binding domain superfamily/Winged helix DNA-binding domain"/>
    <property type="match status" value="1"/>
</dbReference>
<dbReference type="GO" id="GO:0016791">
    <property type="term" value="F:phosphatase activity"/>
    <property type="evidence" value="ECO:0007669"/>
    <property type="project" value="TreeGrafter"/>
</dbReference>
<dbReference type="Pfam" id="PF07228">
    <property type="entry name" value="SpoIIE"/>
    <property type="match status" value="1"/>
</dbReference>
<feature type="region of interest" description="Disordered" evidence="2">
    <location>
        <begin position="74"/>
        <end position="109"/>
    </location>
</feature>
<dbReference type="InterPro" id="IPR052016">
    <property type="entry name" value="Bact_Sigma-Reg"/>
</dbReference>
<reference evidence="4 5" key="1">
    <citation type="submission" date="2019-03" db="EMBL/GenBank/DDBJ databases">
        <title>Sequencing the genomes of 1000 actinobacteria strains.</title>
        <authorList>
            <person name="Klenk H.-P."/>
        </authorList>
    </citation>
    <scope>NUCLEOTIDE SEQUENCE [LARGE SCALE GENOMIC DNA]</scope>
    <source>
        <strain evidence="4 5">DSM 43805</strain>
    </source>
</reference>
<dbReference type="SMART" id="SM00331">
    <property type="entry name" value="PP2C_SIG"/>
    <property type="match status" value="1"/>
</dbReference>
<dbReference type="Gene3D" id="3.30.450.20">
    <property type="entry name" value="PAS domain"/>
    <property type="match status" value="1"/>
</dbReference>
<sequence length="629" mass="68348">MEQDYRQRLAEIDAAVARARLDPVMLVERAAALLAGRVGCRVDETHAYLLRRAAKQGRAVAEVAGEVLATVESRAGGSHGGDLALDELVRPHPQPAPRRRPRRSTGAAGAGAWGAMMQQVFDGLPGNHLAMLPVRNDDGGEIVDFRIVAVSPETVDFSGRAAGQMVGLTMTQSYPALPDELWQAWRGAVADGQPREVGPMPYTGAGDRSPADVVISARIQPVGPGLMATWVRHDEQTRLAERIAQIERLGNLGWGEADLVSGHNTWSQELYRIYERDPALGPLTGEEQDALLLAEDEPVRRQAAEAFGRGETMDLTYRIRIGGRIKHLRTVLDAVRDVHGRPIKFYGITQDLTAQETNRARLTEVEALLREHQRELAAEHALTAQLQQIVLPVPAEPFDLPHLRVAVRYLPAEEASRVGGDWFHADTTDDGSVVLAVGDVAGHGIHAATVMAQLRHLLAGLTVTATSDPAELLDHLNRLLYRVGMTATAVVARYEPHTRVIRWAQAGHPAPLHTRAGTTARLQRPRGVLLGALPTARYDTATLPLHPGDLLLFYTDGLIERRHGPADAGLAEVIAALNDISTSGSHEPLANLLARLRRANADDDTCILAVRHHRFPGPAQPRQDGHGHA</sequence>
<dbReference type="GO" id="GO:0003723">
    <property type="term" value="F:RNA binding"/>
    <property type="evidence" value="ECO:0007669"/>
    <property type="project" value="InterPro"/>
</dbReference>
<dbReference type="SUPFAM" id="SSF81606">
    <property type="entry name" value="PP2C-like"/>
    <property type="match status" value="1"/>
</dbReference>
<evidence type="ECO:0000259" key="3">
    <source>
        <dbReference type="PROSITE" id="PS50921"/>
    </source>
</evidence>
<dbReference type="InterPro" id="IPR001932">
    <property type="entry name" value="PPM-type_phosphatase-like_dom"/>
</dbReference>
<dbReference type="InterPro" id="IPR005561">
    <property type="entry name" value="ANTAR"/>
</dbReference>
<dbReference type="EMBL" id="SNWR01000002">
    <property type="protein sequence ID" value="TDO33185.1"/>
    <property type="molecule type" value="Genomic_DNA"/>
</dbReference>
<accession>A0A4R6JF34</accession>
<comment type="caution">
    <text evidence="4">The sequence shown here is derived from an EMBL/GenBank/DDBJ whole genome shotgun (WGS) entry which is preliminary data.</text>
</comment>